<keyword evidence="2" id="KW-0732">Signal</keyword>
<keyword evidence="1" id="KW-0433">Leucine-rich repeat</keyword>
<dbReference type="WBParaSite" id="ACOC_0001248601-mRNA-1">
    <property type="protein sequence ID" value="ACOC_0001248601-mRNA-1"/>
    <property type="gene ID" value="ACOC_0001248601"/>
</dbReference>
<name>A0A0R3Q0M6_ANGCS</name>
<reference evidence="6 7" key="2">
    <citation type="submission" date="2018-11" db="EMBL/GenBank/DDBJ databases">
        <authorList>
            <consortium name="Pathogen Informatics"/>
        </authorList>
    </citation>
    <scope>NUCLEOTIDE SEQUENCE [LARGE SCALE GENOMIC DNA]</scope>
    <source>
        <strain evidence="6 7">Costa Rica</strain>
    </source>
</reference>
<dbReference type="SUPFAM" id="SSF52058">
    <property type="entry name" value="L domain-like"/>
    <property type="match status" value="1"/>
</dbReference>
<dbReference type="InterPro" id="IPR003591">
    <property type="entry name" value="Leu-rich_rpt_typical-subtyp"/>
</dbReference>
<keyword evidence="4" id="KW-1133">Transmembrane helix</keyword>
<dbReference type="AlphaFoldDB" id="A0A0R3Q0M6"/>
<dbReference type="InterPro" id="IPR000483">
    <property type="entry name" value="Cys-rich_flank_reg_C"/>
</dbReference>
<gene>
    <name evidence="6" type="ORF">ACOC_LOCUS12487</name>
</gene>
<dbReference type="SMART" id="SM00369">
    <property type="entry name" value="LRR_TYP"/>
    <property type="match status" value="6"/>
</dbReference>
<feature type="transmembrane region" description="Helical" evidence="4">
    <location>
        <begin position="348"/>
        <end position="368"/>
    </location>
</feature>
<evidence type="ECO:0000313" key="7">
    <source>
        <dbReference type="Proteomes" id="UP000267027"/>
    </source>
</evidence>
<dbReference type="Gene3D" id="3.80.10.10">
    <property type="entry name" value="Ribonuclease Inhibitor"/>
    <property type="match status" value="1"/>
</dbReference>
<feature type="domain" description="LRRCT" evidence="5">
    <location>
        <begin position="296"/>
        <end position="345"/>
    </location>
</feature>
<proteinExistence type="predicted"/>
<dbReference type="InterPro" id="IPR001611">
    <property type="entry name" value="Leu-rich_rpt"/>
</dbReference>
<reference evidence="8" key="1">
    <citation type="submission" date="2017-02" db="UniProtKB">
        <authorList>
            <consortium name="WormBaseParasite"/>
        </authorList>
    </citation>
    <scope>IDENTIFICATION</scope>
</reference>
<dbReference type="OrthoDB" id="676979at2759"/>
<keyword evidence="4" id="KW-0472">Membrane</keyword>
<keyword evidence="4" id="KW-0812">Transmembrane</keyword>
<dbReference type="InterPro" id="IPR032675">
    <property type="entry name" value="LRR_dom_sf"/>
</dbReference>
<evidence type="ECO:0000256" key="2">
    <source>
        <dbReference type="ARBA" id="ARBA00022729"/>
    </source>
</evidence>
<evidence type="ECO:0000313" key="8">
    <source>
        <dbReference type="WBParaSite" id="ACOC_0001248601-mRNA-1"/>
    </source>
</evidence>
<dbReference type="Proteomes" id="UP000267027">
    <property type="component" value="Unassembled WGS sequence"/>
</dbReference>
<evidence type="ECO:0000313" key="6">
    <source>
        <dbReference type="EMBL" id="VDM64072.1"/>
    </source>
</evidence>
<evidence type="ECO:0000256" key="4">
    <source>
        <dbReference type="SAM" id="Phobius"/>
    </source>
</evidence>
<evidence type="ECO:0000259" key="5">
    <source>
        <dbReference type="SMART" id="SM00082"/>
    </source>
</evidence>
<keyword evidence="3" id="KW-0677">Repeat</keyword>
<protein>
    <submittedName>
        <fullName evidence="8">LRRCT domain-containing protein</fullName>
    </submittedName>
</protein>
<keyword evidence="7" id="KW-1185">Reference proteome</keyword>
<sequence length="410" mass="46533">DILHCLSGRCDCTVWASECSYLDLLISGASVCFANAFPSLCSFDRNCCSSLFKIFFYRLSALLSRSAHEFVVTCKCSLFRINSVDFRDHFYGLTELHQLFLDNNKIINLEDGVFEHLPNLRKLVLDGNKIRLRAEIFDGLNALEELSLDYCGIDNLNVNAFESLPNLKKLSLRGNPFSEVPRALNALDKLEDLDISGTNIAEFHAQSLKQLYMGDMPFLYAIQDCAFCGLERLELVHMNNCSRLHEIHPNAFGWSDRRDGKVGNLKHLYVENCNIRTINENLLPWDTLEELGIGGNPINCSCETAFLLEDEYFSYEYTNTLPKCASPPELKGRLLTRVAQSDACATKLTIFMVMLLLVFGTIGIYLCVITKRCERLIRNVQNPKVSYSNLANKDDQQGLEQDFQPRPQEV</sequence>
<dbReference type="STRING" id="334426.A0A0R3Q0M6"/>
<dbReference type="SMART" id="SM00082">
    <property type="entry name" value="LRRCT"/>
    <property type="match status" value="1"/>
</dbReference>
<accession>A0A0R3Q0M6</accession>
<dbReference type="EMBL" id="UYYA01005060">
    <property type="protein sequence ID" value="VDM64072.1"/>
    <property type="molecule type" value="Genomic_DNA"/>
</dbReference>
<evidence type="ECO:0000256" key="3">
    <source>
        <dbReference type="ARBA" id="ARBA00022737"/>
    </source>
</evidence>
<dbReference type="PANTHER" id="PTHR24366:SF96">
    <property type="entry name" value="LEUCINE RICH REPEAT CONTAINING 53"/>
    <property type="match status" value="1"/>
</dbReference>
<dbReference type="Pfam" id="PF13855">
    <property type="entry name" value="LRR_8"/>
    <property type="match status" value="2"/>
</dbReference>
<evidence type="ECO:0000256" key="1">
    <source>
        <dbReference type="ARBA" id="ARBA00022614"/>
    </source>
</evidence>
<dbReference type="PANTHER" id="PTHR24366">
    <property type="entry name" value="IG(IMMUNOGLOBULIN) AND LRR(LEUCINE RICH REPEAT) DOMAINS"/>
    <property type="match status" value="1"/>
</dbReference>
<organism evidence="8">
    <name type="scientific">Angiostrongylus costaricensis</name>
    <name type="common">Nematode worm</name>
    <dbReference type="NCBI Taxonomy" id="334426"/>
    <lineage>
        <taxon>Eukaryota</taxon>
        <taxon>Metazoa</taxon>
        <taxon>Ecdysozoa</taxon>
        <taxon>Nematoda</taxon>
        <taxon>Chromadorea</taxon>
        <taxon>Rhabditida</taxon>
        <taxon>Rhabditina</taxon>
        <taxon>Rhabditomorpha</taxon>
        <taxon>Strongyloidea</taxon>
        <taxon>Metastrongylidae</taxon>
        <taxon>Angiostrongylus</taxon>
    </lineage>
</organism>